<dbReference type="PANTHER" id="PTHR46825">
    <property type="entry name" value="D-ALANYL-D-ALANINE-CARBOXYPEPTIDASE/ENDOPEPTIDASE AMPH"/>
    <property type="match status" value="1"/>
</dbReference>
<feature type="transmembrane region" description="Helical" evidence="1">
    <location>
        <begin position="596"/>
        <end position="617"/>
    </location>
</feature>
<evidence type="ECO:0000256" key="1">
    <source>
        <dbReference type="SAM" id="Phobius"/>
    </source>
</evidence>
<organism evidence="4 5">
    <name type="scientific">Sporosarcina psychrophila</name>
    <name type="common">Bacillus psychrophilus</name>
    <dbReference type="NCBI Taxonomy" id="1476"/>
    <lineage>
        <taxon>Bacteria</taxon>
        <taxon>Bacillati</taxon>
        <taxon>Bacillota</taxon>
        <taxon>Bacilli</taxon>
        <taxon>Bacillales</taxon>
        <taxon>Caryophanaceae</taxon>
        <taxon>Sporosarcina</taxon>
    </lineage>
</organism>
<accession>A0A921G023</accession>
<dbReference type="SUPFAM" id="SSF56601">
    <property type="entry name" value="beta-lactamase/transpeptidase-like"/>
    <property type="match status" value="1"/>
</dbReference>
<keyword evidence="1" id="KW-1133">Transmembrane helix</keyword>
<protein>
    <submittedName>
        <fullName evidence="4">Beta-lactamase family protein</fullName>
    </submittedName>
</protein>
<dbReference type="InterPro" id="IPR012338">
    <property type="entry name" value="Beta-lactam/transpept-like"/>
</dbReference>
<feature type="domain" description="Beta-lactamase-related" evidence="3">
    <location>
        <begin position="44"/>
        <end position="365"/>
    </location>
</feature>
<dbReference type="EMBL" id="DYWT01000166">
    <property type="protein sequence ID" value="HJF32117.1"/>
    <property type="molecule type" value="Genomic_DNA"/>
</dbReference>
<gene>
    <name evidence="4" type="ORF">K8V56_10140</name>
</gene>
<dbReference type="InterPro" id="IPR001466">
    <property type="entry name" value="Beta-lactam-related"/>
</dbReference>
<dbReference type="Proteomes" id="UP000698173">
    <property type="component" value="Unassembled WGS sequence"/>
</dbReference>
<evidence type="ECO:0000259" key="3">
    <source>
        <dbReference type="Pfam" id="PF00144"/>
    </source>
</evidence>
<feature type="transmembrane region" description="Helical" evidence="1">
    <location>
        <begin position="485"/>
        <end position="507"/>
    </location>
</feature>
<evidence type="ECO:0000313" key="4">
    <source>
        <dbReference type="EMBL" id="HJF32117.1"/>
    </source>
</evidence>
<keyword evidence="1" id="KW-0812">Transmembrane</keyword>
<dbReference type="Gene3D" id="3.40.710.10">
    <property type="entry name" value="DD-peptidase/beta-lactamase superfamily"/>
    <property type="match status" value="1"/>
</dbReference>
<evidence type="ECO:0000256" key="2">
    <source>
        <dbReference type="SAM" id="SignalP"/>
    </source>
</evidence>
<name>A0A921G023_SPOPS</name>
<keyword evidence="2" id="KW-0732">Signal</keyword>
<dbReference type="Pfam" id="PF00144">
    <property type="entry name" value="Beta-lactamase"/>
    <property type="match status" value="1"/>
</dbReference>
<reference evidence="4" key="2">
    <citation type="submission" date="2021-09" db="EMBL/GenBank/DDBJ databases">
        <authorList>
            <person name="Gilroy R."/>
        </authorList>
    </citation>
    <scope>NUCLEOTIDE SEQUENCE</scope>
    <source>
        <strain evidence="4">CHK171-7178</strain>
    </source>
</reference>
<feature type="transmembrane region" description="Helical" evidence="1">
    <location>
        <begin position="528"/>
        <end position="551"/>
    </location>
</feature>
<dbReference type="AlphaFoldDB" id="A0A921G023"/>
<feature type="transmembrane region" description="Helical" evidence="1">
    <location>
        <begin position="563"/>
        <end position="584"/>
    </location>
</feature>
<comment type="caution">
    <text evidence="4">The sequence shown here is derived from an EMBL/GenBank/DDBJ whole genome shotgun (WGS) entry which is preliminary data.</text>
</comment>
<keyword evidence="1" id="KW-0472">Membrane</keyword>
<proteinExistence type="predicted"/>
<evidence type="ECO:0000313" key="5">
    <source>
        <dbReference type="Proteomes" id="UP000698173"/>
    </source>
</evidence>
<reference evidence="4" key="1">
    <citation type="journal article" date="2021" name="PeerJ">
        <title>Extensive microbial diversity within the chicken gut microbiome revealed by metagenomics and culture.</title>
        <authorList>
            <person name="Gilroy R."/>
            <person name="Ravi A."/>
            <person name="Getino M."/>
            <person name="Pursley I."/>
            <person name="Horton D.L."/>
            <person name="Alikhan N.F."/>
            <person name="Baker D."/>
            <person name="Gharbi K."/>
            <person name="Hall N."/>
            <person name="Watson M."/>
            <person name="Adriaenssens E.M."/>
            <person name="Foster-Nyarko E."/>
            <person name="Jarju S."/>
            <person name="Secka A."/>
            <person name="Antonio M."/>
            <person name="Oren A."/>
            <person name="Chaudhuri R.R."/>
            <person name="La Ragione R."/>
            <person name="Hildebrand F."/>
            <person name="Pallen M.J."/>
        </authorList>
    </citation>
    <scope>NUCLEOTIDE SEQUENCE</scope>
    <source>
        <strain evidence="4">CHK171-7178</strain>
    </source>
</reference>
<dbReference type="InterPro" id="IPR050491">
    <property type="entry name" value="AmpC-like"/>
</dbReference>
<feature type="signal peptide" evidence="2">
    <location>
        <begin position="1"/>
        <end position="23"/>
    </location>
</feature>
<feature type="chain" id="PRO_5037896875" evidence="2">
    <location>
        <begin position="24"/>
        <end position="618"/>
    </location>
</feature>
<dbReference type="PANTHER" id="PTHR46825:SF9">
    <property type="entry name" value="BETA-LACTAMASE-RELATED DOMAIN-CONTAINING PROTEIN"/>
    <property type="match status" value="1"/>
</dbReference>
<sequence>MRKAIIISILVMIFYHFPLTSFAAENQENTPSGIPYSQLSQQVDNYVANYIGKSTVGASIVVVKDGKLIINQSYGYADLEKQVEVTPDSVFEWGSATKLLVWTSVMQLVEQGRLDLEEDIQKYLPKDFFTKLHFDTPISMLNLMHHDAGWEDKYTDLFYLSPNDVKPLEEVLHIFEPSQVKKPGEIVAYSNYGVALAGFIVERVTGQPFYEYVNEHIFTALDMNDTAIHPSQQDNKVVAEKRETIHGYLVNKKGIFNRSKKERIYIGLYPAGSAIGTAEDAAKFIMALMPADGKSSPLFHSNNTLNIMLTTSDFYHNGFPRNAHGFWKGLYAVDVLEHGGNTDSFSSNFTFSKEEQLGVIILTNQIAESGLSYGLPVFVYGDYVAKKDGVILPDSHELKGNYMQARQPYNGFTKLMSALMMGNLRVEDSHSFSLFGMTYEQIAPYVYKSNNEYNLFLHFTMNVDKVENVSMMTTDLLPVSGKTKLFFMGSLIAAVISVLYILASLLAMVSSIIKNRKKVVVYTSMKKWIALLNFAGGAILVNFAILAVRAYSYGSYTSLVIHFWIFYAYLIFAGIFVGMVIVQWKKATYTKLQKTSYILSCVTALLLAGLIITWELYK</sequence>